<feature type="transmembrane region" description="Helical" evidence="6">
    <location>
        <begin position="355"/>
        <end position="372"/>
    </location>
</feature>
<dbReference type="AlphaFoldDB" id="A0A5Q0TGL1"/>
<evidence type="ECO:0000256" key="5">
    <source>
        <dbReference type="ARBA" id="ARBA00023136"/>
    </source>
</evidence>
<dbReference type="Proteomes" id="UP000348942">
    <property type="component" value="Chromosome 1"/>
</dbReference>
<evidence type="ECO:0000256" key="4">
    <source>
        <dbReference type="ARBA" id="ARBA00022989"/>
    </source>
</evidence>
<keyword evidence="5 6" id="KW-0472">Membrane</keyword>
<feature type="domain" description="ABC-2 type transporter transmembrane" evidence="7">
    <location>
        <begin position="19"/>
        <end position="369"/>
    </location>
</feature>
<evidence type="ECO:0000256" key="6">
    <source>
        <dbReference type="SAM" id="Phobius"/>
    </source>
</evidence>
<organism evidence="8 9">
    <name type="scientific">Vibrio algicola</name>
    <dbReference type="NCBI Taxonomy" id="2662262"/>
    <lineage>
        <taxon>Bacteria</taxon>
        <taxon>Pseudomonadati</taxon>
        <taxon>Pseudomonadota</taxon>
        <taxon>Gammaproteobacteria</taxon>
        <taxon>Vibrionales</taxon>
        <taxon>Vibrionaceae</taxon>
        <taxon>Vibrio</taxon>
    </lineage>
</organism>
<dbReference type="GO" id="GO:0005886">
    <property type="term" value="C:plasma membrane"/>
    <property type="evidence" value="ECO:0007669"/>
    <property type="project" value="UniProtKB-SubCell"/>
</dbReference>
<dbReference type="Gene3D" id="3.40.1710.10">
    <property type="entry name" value="abc type-2 transporter like domain"/>
    <property type="match status" value="1"/>
</dbReference>
<proteinExistence type="predicted"/>
<feature type="transmembrane region" description="Helical" evidence="6">
    <location>
        <begin position="186"/>
        <end position="210"/>
    </location>
</feature>
<dbReference type="InterPro" id="IPR051449">
    <property type="entry name" value="ABC-2_transporter_component"/>
</dbReference>
<evidence type="ECO:0000256" key="3">
    <source>
        <dbReference type="ARBA" id="ARBA00022692"/>
    </source>
</evidence>
<dbReference type="RefSeq" id="WP_153445673.1">
    <property type="nucleotide sequence ID" value="NZ_CP045699.1"/>
</dbReference>
<keyword evidence="2" id="KW-1003">Cell membrane</keyword>
<evidence type="ECO:0000313" key="9">
    <source>
        <dbReference type="Proteomes" id="UP000348942"/>
    </source>
</evidence>
<dbReference type="EMBL" id="CP045699">
    <property type="protein sequence ID" value="QGA64047.1"/>
    <property type="molecule type" value="Genomic_DNA"/>
</dbReference>
<evidence type="ECO:0000256" key="2">
    <source>
        <dbReference type="ARBA" id="ARBA00022475"/>
    </source>
</evidence>
<dbReference type="Pfam" id="PF12698">
    <property type="entry name" value="ABC2_membrane_3"/>
    <property type="match status" value="1"/>
</dbReference>
<evidence type="ECO:0000313" key="8">
    <source>
        <dbReference type="EMBL" id="QGA64047.1"/>
    </source>
</evidence>
<sequence length="392" mass="43291">MNMGNAFLYELKTIRHQPWLQAMLLWLPLMMFACMWLVFSSGTAHNLPIGVVDNDHSQISRGLIRYYDASPTLAVTQQYTSVQQGSEALKNVDIYALVVIPKDAYKQTLLGESPTVTAFYNSQFILTGKLINAAMQQAQGTYNAGVEVMASLSKGSTTPTQALAKAVPIRSQITPLFNSNSHYGQFLVSAAIPAIWQIIMVATTILTIAVEQKKHGLATWLGQCPAHKLLTKLLPYTAIYWLQGMAFLWGLYVWLGWPMHGSWGILMAAQLLMVIACQSVGALFYMVTQDATRSMSFVAAFTAPAFAFMGITFPASDMPALAQFWRALLPVSHYIELQVKQVNNGVGLMQASDQFLALLSYLLVLLLALLCAKRIARKQLQVNDKAIKEANV</sequence>
<feature type="transmembrane region" description="Helical" evidence="6">
    <location>
        <begin position="297"/>
        <end position="316"/>
    </location>
</feature>
<keyword evidence="3 6" id="KW-0812">Transmembrane</keyword>
<reference evidence="8 9" key="1">
    <citation type="submission" date="2019-10" db="EMBL/GenBank/DDBJ databases">
        <title>Vibrio sp. nov., isolated from Coralline algae surface.</title>
        <authorList>
            <person name="Geng Y."/>
            <person name="Zhang X."/>
        </authorList>
    </citation>
    <scope>NUCLEOTIDE SEQUENCE [LARGE SCALE GENOMIC DNA]</scope>
    <source>
        <strain evidence="8 9">SM1977</strain>
    </source>
</reference>
<dbReference type="PANTHER" id="PTHR30294">
    <property type="entry name" value="MEMBRANE COMPONENT OF ABC TRANSPORTER YHHJ-RELATED"/>
    <property type="match status" value="1"/>
</dbReference>
<accession>A0A5Q0TGL1</accession>
<dbReference type="PANTHER" id="PTHR30294:SF47">
    <property type="entry name" value="INNER MEMBRANE TRANSPORT PERMEASE YHHJ"/>
    <property type="match status" value="1"/>
</dbReference>
<protein>
    <submittedName>
        <fullName evidence="8">ABC transporter permease</fullName>
    </submittedName>
</protein>
<comment type="subcellular location">
    <subcellularLocation>
        <location evidence="1">Cell membrane</location>
        <topology evidence="1">Multi-pass membrane protein</topology>
    </subcellularLocation>
</comment>
<gene>
    <name evidence="8" type="ORF">GFB47_00575</name>
</gene>
<evidence type="ECO:0000256" key="1">
    <source>
        <dbReference type="ARBA" id="ARBA00004651"/>
    </source>
</evidence>
<feature type="transmembrane region" description="Helical" evidence="6">
    <location>
        <begin position="238"/>
        <end position="257"/>
    </location>
</feature>
<dbReference type="GO" id="GO:0140359">
    <property type="term" value="F:ABC-type transporter activity"/>
    <property type="evidence" value="ECO:0007669"/>
    <property type="project" value="InterPro"/>
</dbReference>
<keyword evidence="4 6" id="KW-1133">Transmembrane helix</keyword>
<name>A0A5Q0TGL1_9VIBR</name>
<dbReference type="InterPro" id="IPR013525">
    <property type="entry name" value="ABC2_TM"/>
</dbReference>
<feature type="transmembrane region" description="Helical" evidence="6">
    <location>
        <begin position="20"/>
        <end position="39"/>
    </location>
</feature>
<feature type="transmembrane region" description="Helical" evidence="6">
    <location>
        <begin position="263"/>
        <end position="285"/>
    </location>
</feature>
<evidence type="ECO:0000259" key="7">
    <source>
        <dbReference type="Pfam" id="PF12698"/>
    </source>
</evidence>
<keyword evidence="9" id="KW-1185">Reference proteome</keyword>